<gene>
    <name evidence="3" type="ORF">GCM10009716_10580</name>
</gene>
<comment type="caution">
    <text evidence="3">The sequence shown here is derived from an EMBL/GenBank/DDBJ whole genome shotgun (WGS) entry which is preliminary data.</text>
</comment>
<feature type="domain" description="Methyltransferase" evidence="2">
    <location>
        <begin position="83"/>
        <end position="181"/>
    </location>
</feature>
<dbReference type="SUPFAM" id="SSF53335">
    <property type="entry name" value="S-adenosyl-L-methionine-dependent methyltransferases"/>
    <property type="match status" value="1"/>
</dbReference>
<feature type="region of interest" description="Disordered" evidence="1">
    <location>
        <begin position="1"/>
        <end position="30"/>
    </location>
</feature>
<dbReference type="InterPro" id="IPR041698">
    <property type="entry name" value="Methyltransf_25"/>
</dbReference>
<organism evidence="3 4">
    <name type="scientific">Streptomyces sodiiphilus</name>
    <dbReference type="NCBI Taxonomy" id="226217"/>
    <lineage>
        <taxon>Bacteria</taxon>
        <taxon>Bacillati</taxon>
        <taxon>Actinomycetota</taxon>
        <taxon>Actinomycetes</taxon>
        <taxon>Kitasatosporales</taxon>
        <taxon>Streptomycetaceae</taxon>
        <taxon>Streptomyces</taxon>
    </lineage>
</organism>
<accession>A0ABN2NVR1</accession>
<keyword evidence="4" id="KW-1185">Reference proteome</keyword>
<dbReference type="Gene3D" id="3.40.50.150">
    <property type="entry name" value="Vaccinia Virus protein VP39"/>
    <property type="match status" value="1"/>
</dbReference>
<dbReference type="CDD" id="cd02440">
    <property type="entry name" value="AdoMet_MTases"/>
    <property type="match status" value="1"/>
</dbReference>
<dbReference type="Proteomes" id="UP001501303">
    <property type="component" value="Unassembled WGS sequence"/>
</dbReference>
<dbReference type="Pfam" id="PF13649">
    <property type="entry name" value="Methyltransf_25"/>
    <property type="match status" value="1"/>
</dbReference>
<proteinExistence type="predicted"/>
<evidence type="ECO:0000313" key="3">
    <source>
        <dbReference type="EMBL" id="GAA1902568.1"/>
    </source>
</evidence>
<dbReference type="InterPro" id="IPR029063">
    <property type="entry name" value="SAM-dependent_MTases_sf"/>
</dbReference>
<protein>
    <recommendedName>
        <fullName evidence="2">Methyltransferase domain-containing protein</fullName>
    </recommendedName>
</protein>
<evidence type="ECO:0000313" key="4">
    <source>
        <dbReference type="Proteomes" id="UP001501303"/>
    </source>
</evidence>
<sequence length="293" mass="31915">MDTRLSTAAPALPETPAPHAPAGRPTAPVRLPHDACGARWLPGLESVAAHGPGAGWLHDTLLGPHSADIVKYLTLTGSRQVKVLDLGAGSGRLSVPFAHHGHRVQAVDRDSPSLARLESWAVRLGPDVRARLTPVRAELAGLRLRSTYHLAVLAGAMVSAVPPHRRRGLFREIARHLEDDGALALDYTAHAPAGLAKEPSRTWAFQVPRFDGVSELVLARQTFDLRTMSERISYHSRLQDGEGTRHSVLTTHKWIVDPGGLDADLRTAGLRVAEREEHRIDHRTRSTLLVCRA</sequence>
<evidence type="ECO:0000256" key="1">
    <source>
        <dbReference type="SAM" id="MobiDB-lite"/>
    </source>
</evidence>
<evidence type="ECO:0000259" key="2">
    <source>
        <dbReference type="Pfam" id="PF13649"/>
    </source>
</evidence>
<reference evidence="3 4" key="1">
    <citation type="journal article" date="2019" name="Int. J. Syst. Evol. Microbiol.">
        <title>The Global Catalogue of Microorganisms (GCM) 10K type strain sequencing project: providing services to taxonomists for standard genome sequencing and annotation.</title>
        <authorList>
            <consortium name="The Broad Institute Genomics Platform"/>
            <consortium name="The Broad Institute Genome Sequencing Center for Infectious Disease"/>
            <person name="Wu L."/>
            <person name="Ma J."/>
        </authorList>
    </citation>
    <scope>NUCLEOTIDE SEQUENCE [LARGE SCALE GENOMIC DNA]</scope>
    <source>
        <strain evidence="3 4">JCM 13581</strain>
    </source>
</reference>
<name>A0ABN2NVR1_9ACTN</name>
<dbReference type="RefSeq" id="WP_344259265.1">
    <property type="nucleotide sequence ID" value="NZ_BAAAMJ010000009.1"/>
</dbReference>
<dbReference type="EMBL" id="BAAAMJ010000009">
    <property type="protein sequence ID" value="GAA1902568.1"/>
    <property type="molecule type" value="Genomic_DNA"/>
</dbReference>